<dbReference type="InterPro" id="IPR050275">
    <property type="entry name" value="PGM_Phosphatase"/>
</dbReference>
<dbReference type="EMBL" id="BNAP01000009">
    <property type="protein sequence ID" value="GHG92344.1"/>
    <property type="molecule type" value="Genomic_DNA"/>
</dbReference>
<gene>
    <name evidence="1" type="ORF">GCM10010961_24290</name>
</gene>
<dbReference type="InterPro" id="IPR013078">
    <property type="entry name" value="His_Pase_superF_clade-1"/>
</dbReference>
<dbReference type="GO" id="GO:0016791">
    <property type="term" value="F:phosphatase activity"/>
    <property type="evidence" value="ECO:0007669"/>
    <property type="project" value="TreeGrafter"/>
</dbReference>
<accession>A0A8J3H968</accession>
<keyword evidence="2" id="KW-1185">Reference proteome</keyword>
<dbReference type="AlphaFoldDB" id="A0A8J3H968"/>
<dbReference type="Proteomes" id="UP000611500">
    <property type="component" value="Unassembled WGS sequence"/>
</dbReference>
<dbReference type="RefSeq" id="WP_028093821.1">
    <property type="nucleotide sequence ID" value="NZ_BNAP01000009.1"/>
</dbReference>
<evidence type="ECO:0000313" key="2">
    <source>
        <dbReference type="Proteomes" id="UP000611500"/>
    </source>
</evidence>
<sequence length="196" mass="22083">MIRLALLRHGHTDWNRQGRIQGASDIPLDDEARTCLAALRLPNDWAAAELWSSPLKRAAETAELVARRAPRLAPELVEMNWGDWEGQRGLDLLATPGSGFRHIEEWGWDYHAPGGETPRNLWTRLKPWLARLDRSALAVCHIGVMRVLLARAHGWDFSGPAPFRIKRNRLYVLRLEGETLTPEGEPIRLIPAEGAA</sequence>
<dbReference type="InterPro" id="IPR029033">
    <property type="entry name" value="His_PPase_superfam"/>
</dbReference>
<dbReference type="Pfam" id="PF00300">
    <property type="entry name" value="His_Phos_1"/>
    <property type="match status" value="1"/>
</dbReference>
<dbReference type="GO" id="GO:0005737">
    <property type="term" value="C:cytoplasm"/>
    <property type="evidence" value="ECO:0007669"/>
    <property type="project" value="TreeGrafter"/>
</dbReference>
<dbReference type="Gene3D" id="3.40.50.1240">
    <property type="entry name" value="Phosphoglycerate mutase-like"/>
    <property type="match status" value="1"/>
</dbReference>
<dbReference type="PANTHER" id="PTHR48100">
    <property type="entry name" value="BROAD-SPECIFICITY PHOSPHATASE YOR283W-RELATED"/>
    <property type="match status" value="1"/>
</dbReference>
<dbReference type="SMART" id="SM00855">
    <property type="entry name" value="PGAM"/>
    <property type="match status" value="1"/>
</dbReference>
<comment type="caution">
    <text evidence="1">The sequence shown here is derived from an EMBL/GenBank/DDBJ whole genome shotgun (WGS) entry which is preliminary data.</text>
</comment>
<organism evidence="1 2">
    <name type="scientific">Pseudodonghicola xiamenensis</name>
    <dbReference type="NCBI Taxonomy" id="337702"/>
    <lineage>
        <taxon>Bacteria</taxon>
        <taxon>Pseudomonadati</taxon>
        <taxon>Pseudomonadota</taxon>
        <taxon>Alphaproteobacteria</taxon>
        <taxon>Rhodobacterales</taxon>
        <taxon>Paracoccaceae</taxon>
        <taxon>Pseudodonghicola</taxon>
    </lineage>
</organism>
<proteinExistence type="predicted"/>
<dbReference type="CDD" id="cd07067">
    <property type="entry name" value="HP_PGM_like"/>
    <property type="match status" value="1"/>
</dbReference>
<evidence type="ECO:0000313" key="1">
    <source>
        <dbReference type="EMBL" id="GHG92344.1"/>
    </source>
</evidence>
<protein>
    <submittedName>
        <fullName evidence="1">Phosphoglycerate mutase</fullName>
    </submittedName>
</protein>
<reference evidence="1" key="1">
    <citation type="journal article" date="2014" name="Int. J. Syst. Evol. Microbiol.">
        <title>Complete genome sequence of Corynebacterium casei LMG S-19264T (=DSM 44701T), isolated from a smear-ripened cheese.</title>
        <authorList>
            <consortium name="US DOE Joint Genome Institute (JGI-PGF)"/>
            <person name="Walter F."/>
            <person name="Albersmeier A."/>
            <person name="Kalinowski J."/>
            <person name="Ruckert C."/>
        </authorList>
    </citation>
    <scope>NUCLEOTIDE SEQUENCE</scope>
    <source>
        <strain evidence="1">CGMCC 1.7081</strain>
    </source>
</reference>
<dbReference type="PANTHER" id="PTHR48100:SF59">
    <property type="entry name" value="ADENOSYLCOBALAMIN_ALPHA-RIBAZOLE PHOSPHATASE"/>
    <property type="match status" value="1"/>
</dbReference>
<dbReference type="SUPFAM" id="SSF53254">
    <property type="entry name" value="Phosphoglycerate mutase-like"/>
    <property type="match status" value="1"/>
</dbReference>
<name>A0A8J3H968_9RHOB</name>
<reference evidence="1" key="2">
    <citation type="submission" date="2020-09" db="EMBL/GenBank/DDBJ databases">
        <authorList>
            <person name="Sun Q."/>
            <person name="Zhou Y."/>
        </authorList>
    </citation>
    <scope>NUCLEOTIDE SEQUENCE</scope>
    <source>
        <strain evidence="1">CGMCC 1.7081</strain>
    </source>
</reference>